<dbReference type="HOGENOM" id="CLU_2687558_0_0_1"/>
<dbReference type="AlphaFoldDB" id="G2YXN7"/>
<accession>G2YXN7</accession>
<dbReference type="InParanoid" id="G2YXN7"/>
<gene>
    <name evidence="1" type="ORF">BofuT4_P145540.1</name>
</gene>
<protein>
    <submittedName>
        <fullName evidence="1">Uncharacterized protein</fullName>
    </submittedName>
</protein>
<evidence type="ECO:0000313" key="2">
    <source>
        <dbReference type="Proteomes" id="UP000008177"/>
    </source>
</evidence>
<sequence length="74" mass="8350">MNCIGKKYNIVLTSFPQLIPDIHPLMQGSKGAWSVSTYGIMRVSPTHYLPSTVLNFLEYFREVCRMEGKRGAAV</sequence>
<name>G2YXN7_BOTF4</name>
<proteinExistence type="predicted"/>
<dbReference type="EMBL" id="FQ790360">
    <property type="protein sequence ID" value="CCD56385.1"/>
    <property type="molecule type" value="Genomic_DNA"/>
</dbReference>
<organism evidence="1 2">
    <name type="scientific">Botryotinia fuckeliana (strain T4)</name>
    <name type="common">Noble rot fungus</name>
    <name type="synonym">Botrytis cinerea</name>
    <dbReference type="NCBI Taxonomy" id="999810"/>
    <lineage>
        <taxon>Eukaryota</taxon>
        <taxon>Fungi</taxon>
        <taxon>Dikarya</taxon>
        <taxon>Ascomycota</taxon>
        <taxon>Pezizomycotina</taxon>
        <taxon>Leotiomycetes</taxon>
        <taxon>Helotiales</taxon>
        <taxon>Sclerotiniaceae</taxon>
        <taxon>Botrytis</taxon>
    </lineage>
</organism>
<reference evidence="2" key="1">
    <citation type="journal article" date="2011" name="PLoS Genet.">
        <title>Genomic analysis of the necrotrophic fungal pathogens Sclerotinia sclerotiorum and Botrytis cinerea.</title>
        <authorList>
            <person name="Amselem J."/>
            <person name="Cuomo C.A."/>
            <person name="van Kan J.A."/>
            <person name="Viaud M."/>
            <person name="Benito E.P."/>
            <person name="Couloux A."/>
            <person name="Coutinho P.M."/>
            <person name="de Vries R.P."/>
            <person name="Dyer P.S."/>
            <person name="Fillinger S."/>
            <person name="Fournier E."/>
            <person name="Gout L."/>
            <person name="Hahn M."/>
            <person name="Kohn L."/>
            <person name="Lapalu N."/>
            <person name="Plummer K.M."/>
            <person name="Pradier J.M."/>
            <person name="Quevillon E."/>
            <person name="Sharon A."/>
            <person name="Simon A."/>
            <person name="ten Have A."/>
            <person name="Tudzynski B."/>
            <person name="Tudzynski P."/>
            <person name="Wincker P."/>
            <person name="Andrew M."/>
            <person name="Anthouard V."/>
            <person name="Beever R.E."/>
            <person name="Beffa R."/>
            <person name="Benoit I."/>
            <person name="Bouzid O."/>
            <person name="Brault B."/>
            <person name="Chen Z."/>
            <person name="Choquer M."/>
            <person name="Collemare J."/>
            <person name="Cotton P."/>
            <person name="Danchin E.G."/>
            <person name="Da Silva C."/>
            <person name="Gautier A."/>
            <person name="Giraud C."/>
            <person name="Giraud T."/>
            <person name="Gonzalez C."/>
            <person name="Grossetete S."/>
            <person name="Guldener U."/>
            <person name="Henrissat B."/>
            <person name="Howlett B.J."/>
            <person name="Kodira C."/>
            <person name="Kretschmer M."/>
            <person name="Lappartient A."/>
            <person name="Leroch M."/>
            <person name="Levis C."/>
            <person name="Mauceli E."/>
            <person name="Neuveglise C."/>
            <person name="Oeser B."/>
            <person name="Pearson M."/>
            <person name="Poulain J."/>
            <person name="Poussereau N."/>
            <person name="Quesneville H."/>
            <person name="Rascle C."/>
            <person name="Schumacher J."/>
            <person name="Segurens B."/>
            <person name="Sexton A."/>
            <person name="Silva E."/>
            <person name="Sirven C."/>
            <person name="Soanes D.M."/>
            <person name="Talbot N.J."/>
            <person name="Templeton M."/>
            <person name="Yandava C."/>
            <person name="Yarden O."/>
            <person name="Zeng Q."/>
            <person name="Rollins J.A."/>
            <person name="Lebrun M.H."/>
            <person name="Dickman M."/>
        </authorList>
    </citation>
    <scope>NUCLEOTIDE SEQUENCE [LARGE SCALE GENOMIC DNA]</scope>
    <source>
        <strain evidence="2">T4</strain>
    </source>
</reference>
<dbReference type="Proteomes" id="UP000008177">
    <property type="component" value="Unplaced contigs"/>
</dbReference>
<evidence type="ECO:0000313" key="1">
    <source>
        <dbReference type="EMBL" id="CCD56385.1"/>
    </source>
</evidence>